<evidence type="ECO:0000256" key="7">
    <source>
        <dbReference type="ARBA" id="ARBA00035120"/>
    </source>
</evidence>
<evidence type="ECO:0000256" key="10">
    <source>
        <dbReference type="HAMAP-Rule" id="MF_00454"/>
    </source>
</evidence>
<protein>
    <recommendedName>
        <fullName evidence="10">Fluoride-specific ion channel FluC</fullName>
    </recommendedName>
</protein>
<keyword evidence="4 10" id="KW-1133">Transmembrane helix</keyword>
<keyword evidence="5 10" id="KW-0472">Membrane</keyword>
<comment type="activity regulation">
    <text evidence="10">Na(+) is not transported, but it plays an essential structural role and its presence is essential for fluoride channel function.</text>
</comment>
<feature type="transmembrane region" description="Helical" evidence="10">
    <location>
        <begin position="64"/>
        <end position="84"/>
    </location>
</feature>
<feature type="transmembrane region" description="Helical" evidence="10">
    <location>
        <begin position="5"/>
        <end position="24"/>
    </location>
</feature>
<dbReference type="InterPro" id="IPR003691">
    <property type="entry name" value="FluC"/>
</dbReference>
<comment type="catalytic activity">
    <reaction evidence="8">
        <text>fluoride(in) = fluoride(out)</text>
        <dbReference type="Rhea" id="RHEA:76159"/>
        <dbReference type="ChEBI" id="CHEBI:17051"/>
    </reaction>
    <physiologicalReaction direction="left-to-right" evidence="8">
        <dbReference type="Rhea" id="RHEA:76160"/>
    </physiologicalReaction>
</comment>
<evidence type="ECO:0000256" key="1">
    <source>
        <dbReference type="ARBA" id="ARBA00004651"/>
    </source>
</evidence>
<organism evidence="11 12">
    <name type="scientific">Alkalibacillus haloalkaliphilus</name>
    <dbReference type="NCBI Taxonomy" id="94136"/>
    <lineage>
        <taxon>Bacteria</taxon>
        <taxon>Bacillati</taxon>
        <taxon>Bacillota</taxon>
        <taxon>Bacilli</taxon>
        <taxon>Bacillales</taxon>
        <taxon>Bacillaceae</taxon>
        <taxon>Alkalibacillus</taxon>
    </lineage>
</organism>
<comment type="function">
    <text evidence="9 10">Fluoride-specific ion channel. Important for reducing fluoride concentration in the cell, thus reducing its toxicity.</text>
</comment>
<evidence type="ECO:0000313" key="11">
    <source>
        <dbReference type="EMBL" id="GEN46222.1"/>
    </source>
</evidence>
<dbReference type="RefSeq" id="WP_170236052.1">
    <property type="nucleotide sequence ID" value="NZ_BJYA01000013.1"/>
</dbReference>
<name>A0A511WA61_9BACI</name>
<evidence type="ECO:0000256" key="2">
    <source>
        <dbReference type="ARBA" id="ARBA00022475"/>
    </source>
</evidence>
<feature type="transmembrane region" description="Helical" evidence="10">
    <location>
        <begin position="36"/>
        <end position="57"/>
    </location>
</feature>
<comment type="caution">
    <text evidence="11">The sequence shown here is derived from an EMBL/GenBank/DDBJ whole genome shotgun (WGS) entry which is preliminary data.</text>
</comment>
<evidence type="ECO:0000256" key="9">
    <source>
        <dbReference type="ARBA" id="ARBA00049940"/>
    </source>
</evidence>
<evidence type="ECO:0000256" key="3">
    <source>
        <dbReference type="ARBA" id="ARBA00022692"/>
    </source>
</evidence>
<dbReference type="GO" id="GO:0046872">
    <property type="term" value="F:metal ion binding"/>
    <property type="evidence" value="ECO:0007669"/>
    <property type="project" value="UniProtKB-KW"/>
</dbReference>
<keyword evidence="3 10" id="KW-0812">Transmembrane</keyword>
<evidence type="ECO:0000313" key="12">
    <source>
        <dbReference type="Proteomes" id="UP000321440"/>
    </source>
</evidence>
<evidence type="ECO:0000256" key="6">
    <source>
        <dbReference type="ARBA" id="ARBA00023303"/>
    </source>
</evidence>
<comment type="subcellular location">
    <subcellularLocation>
        <location evidence="1 10">Cell membrane</location>
        <topology evidence="1 10">Multi-pass membrane protein</topology>
    </subcellularLocation>
</comment>
<evidence type="ECO:0000256" key="8">
    <source>
        <dbReference type="ARBA" id="ARBA00035585"/>
    </source>
</evidence>
<dbReference type="PANTHER" id="PTHR28259">
    <property type="entry name" value="FLUORIDE EXPORT PROTEIN 1-RELATED"/>
    <property type="match status" value="1"/>
</dbReference>
<dbReference type="GO" id="GO:0062054">
    <property type="term" value="F:fluoride channel activity"/>
    <property type="evidence" value="ECO:0007669"/>
    <property type="project" value="UniProtKB-UniRule"/>
</dbReference>
<keyword evidence="10" id="KW-0813">Transport</keyword>
<accession>A0A511WA61</accession>
<dbReference type="GO" id="GO:0140114">
    <property type="term" value="P:cellular detoxification of fluoride"/>
    <property type="evidence" value="ECO:0007669"/>
    <property type="project" value="UniProtKB-UniRule"/>
</dbReference>
<keyword evidence="12" id="KW-1185">Reference proteome</keyword>
<dbReference type="Proteomes" id="UP000321440">
    <property type="component" value="Unassembled WGS sequence"/>
</dbReference>
<feature type="binding site" evidence="10">
    <location>
        <position position="78"/>
    </location>
    <ligand>
        <name>Na(+)</name>
        <dbReference type="ChEBI" id="CHEBI:29101"/>
        <note>structural</note>
    </ligand>
</feature>
<dbReference type="PANTHER" id="PTHR28259:SF1">
    <property type="entry name" value="FLUORIDE EXPORT PROTEIN 1-RELATED"/>
    <property type="match status" value="1"/>
</dbReference>
<keyword evidence="10" id="KW-0915">Sodium</keyword>
<evidence type="ECO:0000256" key="4">
    <source>
        <dbReference type="ARBA" id="ARBA00022989"/>
    </source>
</evidence>
<dbReference type="HAMAP" id="MF_00454">
    <property type="entry name" value="FluC"/>
    <property type="match status" value="1"/>
</dbReference>
<evidence type="ECO:0000256" key="5">
    <source>
        <dbReference type="ARBA" id="ARBA00023136"/>
    </source>
</evidence>
<gene>
    <name evidence="11" type="primary">crcB2</name>
    <name evidence="10" type="synonym">crcB</name>
    <name evidence="10" type="synonym">fluC</name>
    <name evidence="11" type="ORF">AHA02nite_19980</name>
</gene>
<sequence>MKTYFINVIAVAIGGALGAILRFSVDLPLYDTYFPINTIIVNLIGSLILGTLTAIYIIKDTREWIKAGLGVGFCGGFTTMSALANDAFVLIENGDILLFTLYLFISFIGGIGLAVLGYVSLMKWKAGDPS</sequence>
<keyword evidence="10" id="KW-0406">Ion transport</keyword>
<dbReference type="GO" id="GO:0005886">
    <property type="term" value="C:plasma membrane"/>
    <property type="evidence" value="ECO:0007669"/>
    <property type="project" value="UniProtKB-SubCell"/>
</dbReference>
<keyword evidence="6 10" id="KW-0407">Ion channel</keyword>
<keyword evidence="2 10" id="KW-1003">Cell membrane</keyword>
<feature type="transmembrane region" description="Helical" evidence="10">
    <location>
        <begin position="96"/>
        <end position="121"/>
    </location>
</feature>
<feature type="binding site" evidence="10">
    <location>
        <position position="75"/>
    </location>
    <ligand>
        <name>Na(+)</name>
        <dbReference type="ChEBI" id="CHEBI:29101"/>
        <note>structural</note>
    </ligand>
</feature>
<dbReference type="AlphaFoldDB" id="A0A511WA61"/>
<keyword evidence="10" id="KW-0479">Metal-binding</keyword>
<dbReference type="EMBL" id="BJYA01000013">
    <property type="protein sequence ID" value="GEN46222.1"/>
    <property type="molecule type" value="Genomic_DNA"/>
</dbReference>
<proteinExistence type="inferred from homology"/>
<dbReference type="Pfam" id="PF02537">
    <property type="entry name" value="CRCB"/>
    <property type="match status" value="1"/>
</dbReference>
<comment type="similarity">
    <text evidence="7 10">Belongs to the fluoride channel Fluc/FEX (TC 1.A.43) family.</text>
</comment>
<reference evidence="11 12" key="1">
    <citation type="submission" date="2019-07" db="EMBL/GenBank/DDBJ databases">
        <title>Whole genome shotgun sequence of Alkalibacillus haloalkaliphilus NBRC 103110.</title>
        <authorList>
            <person name="Hosoyama A."/>
            <person name="Uohara A."/>
            <person name="Ohji S."/>
            <person name="Ichikawa N."/>
        </authorList>
    </citation>
    <scope>NUCLEOTIDE SEQUENCE [LARGE SCALE GENOMIC DNA]</scope>
    <source>
        <strain evidence="11 12">NBRC 103110</strain>
    </source>
</reference>